<reference evidence="1" key="1">
    <citation type="submission" date="2018-05" db="EMBL/GenBank/DDBJ databases">
        <authorList>
            <person name="Lanie J.A."/>
            <person name="Ng W.-L."/>
            <person name="Kazmierczak K.M."/>
            <person name="Andrzejewski T.M."/>
            <person name="Davidsen T.M."/>
            <person name="Wayne K.J."/>
            <person name="Tettelin H."/>
            <person name="Glass J.I."/>
            <person name="Rusch D."/>
            <person name="Podicherti R."/>
            <person name="Tsui H.-C.T."/>
            <person name="Winkler M.E."/>
        </authorList>
    </citation>
    <scope>NUCLEOTIDE SEQUENCE</scope>
</reference>
<gene>
    <name evidence="1" type="ORF">METZ01_LOCUS334664</name>
</gene>
<evidence type="ECO:0000313" key="1">
    <source>
        <dbReference type="EMBL" id="SVC81810.1"/>
    </source>
</evidence>
<feature type="non-terminal residue" evidence="1">
    <location>
        <position position="1"/>
    </location>
</feature>
<protein>
    <submittedName>
        <fullName evidence="1">Uncharacterized protein</fullName>
    </submittedName>
</protein>
<name>A0A382QA28_9ZZZZ</name>
<organism evidence="1">
    <name type="scientific">marine metagenome</name>
    <dbReference type="NCBI Taxonomy" id="408172"/>
    <lineage>
        <taxon>unclassified sequences</taxon>
        <taxon>metagenomes</taxon>
        <taxon>ecological metagenomes</taxon>
    </lineage>
</organism>
<dbReference type="EMBL" id="UINC01112691">
    <property type="protein sequence ID" value="SVC81810.1"/>
    <property type="molecule type" value="Genomic_DNA"/>
</dbReference>
<feature type="non-terminal residue" evidence="1">
    <location>
        <position position="63"/>
    </location>
</feature>
<dbReference type="AlphaFoldDB" id="A0A382QA28"/>
<proteinExistence type="predicted"/>
<sequence>VVLDHPEEITNPFSGVKVTLPPDAVAVYDCIKGAEVLGEGDHFRKGLDWFIKHEPEAYSKLLD</sequence>
<accession>A0A382QA28</accession>